<comment type="caution">
    <text evidence="2">The sequence shown here is derived from an EMBL/GenBank/DDBJ whole genome shotgun (WGS) entry which is preliminary data.</text>
</comment>
<feature type="compositionally biased region" description="Basic and acidic residues" evidence="1">
    <location>
        <begin position="70"/>
        <end position="80"/>
    </location>
</feature>
<evidence type="ECO:0000313" key="2">
    <source>
        <dbReference type="EMBL" id="EJK53053.1"/>
    </source>
</evidence>
<reference evidence="2 3" key="1">
    <citation type="journal article" date="2012" name="Genome Biol.">
        <title>Genome and low-iron response of an oceanic diatom adapted to chronic iron limitation.</title>
        <authorList>
            <person name="Lommer M."/>
            <person name="Specht M."/>
            <person name="Roy A.S."/>
            <person name="Kraemer L."/>
            <person name="Andreson R."/>
            <person name="Gutowska M.A."/>
            <person name="Wolf J."/>
            <person name="Bergner S.V."/>
            <person name="Schilhabel M.B."/>
            <person name="Klostermeier U.C."/>
            <person name="Beiko R.G."/>
            <person name="Rosenstiel P."/>
            <person name="Hippler M."/>
            <person name="Laroche J."/>
        </authorList>
    </citation>
    <scope>NUCLEOTIDE SEQUENCE [LARGE SCALE GENOMIC DNA]</scope>
    <source>
        <strain evidence="2 3">CCMP1005</strain>
    </source>
</reference>
<dbReference type="AlphaFoldDB" id="K0RH51"/>
<protein>
    <submittedName>
        <fullName evidence="2">Uncharacterized protein</fullName>
    </submittedName>
</protein>
<organism evidence="2 3">
    <name type="scientific">Thalassiosira oceanica</name>
    <name type="common">Marine diatom</name>
    <dbReference type="NCBI Taxonomy" id="159749"/>
    <lineage>
        <taxon>Eukaryota</taxon>
        <taxon>Sar</taxon>
        <taxon>Stramenopiles</taxon>
        <taxon>Ochrophyta</taxon>
        <taxon>Bacillariophyta</taxon>
        <taxon>Coscinodiscophyceae</taxon>
        <taxon>Thalassiosirophycidae</taxon>
        <taxon>Thalassiosirales</taxon>
        <taxon>Thalassiosiraceae</taxon>
        <taxon>Thalassiosira</taxon>
    </lineage>
</organism>
<feature type="non-terminal residue" evidence="2">
    <location>
        <position position="1"/>
    </location>
</feature>
<gene>
    <name evidence="2" type="ORF">THAOC_27578</name>
</gene>
<feature type="region of interest" description="Disordered" evidence="1">
    <location>
        <begin position="40"/>
        <end position="80"/>
    </location>
</feature>
<keyword evidence="3" id="KW-1185">Reference proteome</keyword>
<accession>K0RH51</accession>
<proteinExistence type="predicted"/>
<dbReference type="Proteomes" id="UP000266841">
    <property type="component" value="Unassembled WGS sequence"/>
</dbReference>
<sequence length="80" mass="8578">RGGLRNLSPACSTISQMSQLPALAVNGVTSSRRYPMTTRRSALELRDMEEDAGCQETGSGDPPAVLPCSDQHEEDNSRTA</sequence>
<evidence type="ECO:0000256" key="1">
    <source>
        <dbReference type="SAM" id="MobiDB-lite"/>
    </source>
</evidence>
<dbReference type="EMBL" id="AGNL01038612">
    <property type="protein sequence ID" value="EJK53053.1"/>
    <property type="molecule type" value="Genomic_DNA"/>
</dbReference>
<name>K0RH51_THAOC</name>
<evidence type="ECO:0000313" key="3">
    <source>
        <dbReference type="Proteomes" id="UP000266841"/>
    </source>
</evidence>